<name>A0AB39BH77_9MICO</name>
<accession>A0AB39BH77</accession>
<evidence type="ECO:0000256" key="1">
    <source>
        <dbReference type="ARBA" id="ARBA00006484"/>
    </source>
</evidence>
<dbReference type="InterPro" id="IPR002347">
    <property type="entry name" value="SDR_fam"/>
</dbReference>
<dbReference type="Pfam" id="PF13561">
    <property type="entry name" value="adh_short_C2"/>
    <property type="match status" value="1"/>
</dbReference>
<reference evidence="4" key="1">
    <citation type="submission" date="2024-05" db="EMBL/GenBank/DDBJ databases">
        <title>Herbiconiux sp. A18JL235.</title>
        <authorList>
            <person name="Zhang G."/>
        </authorList>
    </citation>
    <scope>NUCLEOTIDE SEQUENCE</scope>
    <source>
        <strain evidence="4">A18JL235</strain>
    </source>
</reference>
<dbReference type="GO" id="GO:0016616">
    <property type="term" value="F:oxidoreductase activity, acting on the CH-OH group of donors, NAD or NADP as acceptor"/>
    <property type="evidence" value="ECO:0007669"/>
    <property type="project" value="UniProtKB-ARBA"/>
</dbReference>
<dbReference type="FunFam" id="3.40.50.720:FF:000084">
    <property type="entry name" value="Short-chain dehydrogenase reductase"/>
    <property type="match status" value="1"/>
</dbReference>
<dbReference type="PRINTS" id="PR00081">
    <property type="entry name" value="GDHRDH"/>
</dbReference>
<dbReference type="SUPFAM" id="SSF51735">
    <property type="entry name" value="NAD(P)-binding Rossmann-fold domains"/>
    <property type="match status" value="1"/>
</dbReference>
<dbReference type="SMART" id="SM00822">
    <property type="entry name" value="PKS_KR"/>
    <property type="match status" value="1"/>
</dbReference>
<dbReference type="InterPro" id="IPR036291">
    <property type="entry name" value="NAD(P)-bd_dom_sf"/>
</dbReference>
<dbReference type="PRINTS" id="PR00080">
    <property type="entry name" value="SDRFAMILY"/>
</dbReference>
<sequence length="272" mass="27967">MTAPSESAPTAADADWTVVTGAASGIGRAVALDRAGVGGRLALLDIDREGLVAVEAEARAAGASDVRIWLCDVSDEERVVEVFGEVAAAGPITAVFSNAGIERNAPAHRMDRETWRRVLEINLDGCFYVCRAAVSAMLVTGGGSIVCTSSPAAFQGFVAGGNAAYAASKGGLGALVRSLAVDYAGCGIRVNAVVPGAVDTPILVAEVDEAQVDAARKRMAADAREQIPLGRMGRPEEIAKAVGWLFSDDSSYVTGTHLVCDGGLLARSANTF</sequence>
<dbReference type="PANTHER" id="PTHR42760">
    <property type="entry name" value="SHORT-CHAIN DEHYDROGENASES/REDUCTASES FAMILY MEMBER"/>
    <property type="match status" value="1"/>
</dbReference>
<evidence type="ECO:0000313" key="4">
    <source>
        <dbReference type="EMBL" id="XDI05756.1"/>
    </source>
</evidence>
<dbReference type="EMBL" id="CP162511">
    <property type="protein sequence ID" value="XDI05756.1"/>
    <property type="molecule type" value="Genomic_DNA"/>
</dbReference>
<keyword evidence="2 4" id="KW-0560">Oxidoreductase</keyword>
<feature type="domain" description="Ketoreductase" evidence="3">
    <location>
        <begin position="15"/>
        <end position="198"/>
    </location>
</feature>
<dbReference type="InterPro" id="IPR020904">
    <property type="entry name" value="Sc_DH/Rdtase_CS"/>
</dbReference>
<dbReference type="AlphaFoldDB" id="A0AB39BH77"/>
<organism evidence="4">
    <name type="scientific">Herbiconiux sp. A18JL235</name>
    <dbReference type="NCBI Taxonomy" id="3152363"/>
    <lineage>
        <taxon>Bacteria</taxon>
        <taxon>Bacillati</taxon>
        <taxon>Actinomycetota</taxon>
        <taxon>Actinomycetes</taxon>
        <taxon>Micrococcales</taxon>
        <taxon>Microbacteriaceae</taxon>
        <taxon>Herbiconiux</taxon>
    </lineage>
</organism>
<evidence type="ECO:0000259" key="3">
    <source>
        <dbReference type="SMART" id="SM00822"/>
    </source>
</evidence>
<dbReference type="RefSeq" id="WP_368498144.1">
    <property type="nucleotide sequence ID" value="NZ_CP162511.1"/>
</dbReference>
<protein>
    <submittedName>
        <fullName evidence="4">SDR family NAD(P)-dependent oxidoreductase</fullName>
        <ecNumber evidence="4">1.1.1.-</ecNumber>
    </submittedName>
</protein>
<dbReference type="PANTHER" id="PTHR42760:SF123">
    <property type="entry name" value="OXIDOREDUCTASE"/>
    <property type="match status" value="1"/>
</dbReference>
<dbReference type="GO" id="GO:0030497">
    <property type="term" value="P:fatty acid elongation"/>
    <property type="evidence" value="ECO:0007669"/>
    <property type="project" value="TreeGrafter"/>
</dbReference>
<comment type="similarity">
    <text evidence="1">Belongs to the short-chain dehydrogenases/reductases (SDR) family.</text>
</comment>
<dbReference type="EC" id="1.1.1.-" evidence="4"/>
<dbReference type="Gene3D" id="3.40.50.720">
    <property type="entry name" value="NAD(P)-binding Rossmann-like Domain"/>
    <property type="match status" value="1"/>
</dbReference>
<gene>
    <name evidence="4" type="ORF">ABFY20_01305</name>
</gene>
<dbReference type="InterPro" id="IPR057326">
    <property type="entry name" value="KR_dom"/>
</dbReference>
<dbReference type="PROSITE" id="PS00061">
    <property type="entry name" value="ADH_SHORT"/>
    <property type="match status" value="1"/>
</dbReference>
<evidence type="ECO:0000256" key="2">
    <source>
        <dbReference type="ARBA" id="ARBA00023002"/>
    </source>
</evidence>
<proteinExistence type="inferred from homology"/>